<sequence length="644" mass="67981">MSFLKVFSFASFIAAQTQAVVGIGAPIPPNQLTRVAYIPSGTGTSYSSTALLIPIATVCPGNNTVDTPFPAVTLPTVALSNVTESIVTATAIMPNGSSTTFASRMRKNAQRPARLMTAAASMLPDGFSALPLGNVPDDEGQLIAGADGCQTLFLPTTTAVCSTVITLVAMPAVTVTDCNQYITFSSETLLSRMQTSIIPIPIPAIEATKSGSFATRPFSRNDTYEDAATTYTLDPEEAATDMPSKRQIMISKGRPAMTDLVIVAPAAPIPVEEPAVMESMSENITTTTIMPLPAALKAKYKRENIVLAHRHQRRLHDRDSRPSSSANIDVTNGTSSLRAGLSKFNSVKLANVAHFSPPQPTKYYAAPWQEIAEGGVPTTVLGITCNGGLQPLGECTIPDTDGDAENCECSTVTEKWSVATLTATRYGTTIVSFDGPVAVTLAEGRSTTTSISFVDTISTTATFLVEQVRRTTLTTPGGTVTATATVTPSAIVSLFEVDSESTTVEAAAPQDPPSILPADMEPTTIYETSYVATATITVTTEDMPTDMPATPQLADGSQGIEIVDVLAAANKQKRDVESWLLRAFEMDAGSKAEEGPEKRDEVWPSDVWLAHLSSLQDTDTASGEDVADDEDGIVGDEVVAMVEA</sequence>
<keyword evidence="2" id="KW-0732">Signal</keyword>
<gene>
    <name evidence="3" type="ORF">LTR05_005696</name>
</gene>
<name>A0AAN7SY90_9EURO</name>
<organism evidence="3 4">
    <name type="scientific">Lithohypha guttulata</name>
    <dbReference type="NCBI Taxonomy" id="1690604"/>
    <lineage>
        <taxon>Eukaryota</taxon>
        <taxon>Fungi</taxon>
        <taxon>Dikarya</taxon>
        <taxon>Ascomycota</taxon>
        <taxon>Pezizomycotina</taxon>
        <taxon>Eurotiomycetes</taxon>
        <taxon>Chaetothyriomycetidae</taxon>
        <taxon>Chaetothyriales</taxon>
        <taxon>Trichomeriaceae</taxon>
        <taxon>Lithohypha</taxon>
    </lineage>
</organism>
<proteinExistence type="predicted"/>
<evidence type="ECO:0000313" key="3">
    <source>
        <dbReference type="EMBL" id="KAK5084618.1"/>
    </source>
</evidence>
<comment type="caution">
    <text evidence="3">The sequence shown here is derived from an EMBL/GenBank/DDBJ whole genome shotgun (WGS) entry which is preliminary data.</text>
</comment>
<evidence type="ECO:0000256" key="1">
    <source>
        <dbReference type="SAM" id="MobiDB-lite"/>
    </source>
</evidence>
<dbReference type="EMBL" id="JAVRRJ010000005">
    <property type="protein sequence ID" value="KAK5084618.1"/>
    <property type="molecule type" value="Genomic_DNA"/>
</dbReference>
<dbReference type="AlphaFoldDB" id="A0AAN7SY90"/>
<feature type="chain" id="PRO_5042917273" evidence="2">
    <location>
        <begin position="20"/>
        <end position="644"/>
    </location>
</feature>
<reference evidence="3 4" key="1">
    <citation type="submission" date="2023-08" db="EMBL/GenBank/DDBJ databases">
        <title>Black Yeasts Isolated from many extreme environments.</title>
        <authorList>
            <person name="Coleine C."/>
            <person name="Stajich J.E."/>
            <person name="Selbmann L."/>
        </authorList>
    </citation>
    <scope>NUCLEOTIDE SEQUENCE [LARGE SCALE GENOMIC DNA]</scope>
    <source>
        <strain evidence="3 4">CCFEE 5910</strain>
    </source>
</reference>
<evidence type="ECO:0000313" key="4">
    <source>
        <dbReference type="Proteomes" id="UP001309876"/>
    </source>
</evidence>
<feature type="compositionally biased region" description="Polar residues" evidence="1">
    <location>
        <begin position="322"/>
        <end position="332"/>
    </location>
</feature>
<feature type="signal peptide" evidence="2">
    <location>
        <begin position="1"/>
        <end position="19"/>
    </location>
</feature>
<feature type="region of interest" description="Disordered" evidence="1">
    <location>
        <begin position="311"/>
        <end position="332"/>
    </location>
</feature>
<keyword evidence="4" id="KW-1185">Reference proteome</keyword>
<protein>
    <submittedName>
        <fullName evidence="3">Uncharacterized protein</fullName>
    </submittedName>
</protein>
<dbReference type="Proteomes" id="UP001309876">
    <property type="component" value="Unassembled WGS sequence"/>
</dbReference>
<evidence type="ECO:0000256" key="2">
    <source>
        <dbReference type="SAM" id="SignalP"/>
    </source>
</evidence>
<accession>A0AAN7SY90</accession>